<sequence>MKISSDTTTPLIFMPLSLKKNKLAKPLKFNRRLNNRLESLAKNSTPISIPLNSYQIIPVQSIWSSTQFTPFNPTVPFGSPNPNSIMADFSLPSSTSSLIKQSQQNTPIYSSYKPFSTPRVTTTLIPLNVCPTEYCQTTKSPSTASINIVQSHQEQKIYEHKSDDSVITHSIDDWIIRESSKPFRQKETKQLDNPVQKIVLNESKISRSPFPLDVNQWTVDDVCLFFERVLGKNCFTSVIQEHLIDGVALLLLEDEHLVSIFQMQLGPRLKLLDRIQKLKAGDFSAL</sequence>
<dbReference type="InterPro" id="IPR001660">
    <property type="entry name" value="SAM"/>
</dbReference>
<organism evidence="2 5">
    <name type="scientific">Adineta ricciae</name>
    <name type="common">Rotifer</name>
    <dbReference type="NCBI Taxonomy" id="249248"/>
    <lineage>
        <taxon>Eukaryota</taxon>
        <taxon>Metazoa</taxon>
        <taxon>Spiralia</taxon>
        <taxon>Gnathifera</taxon>
        <taxon>Rotifera</taxon>
        <taxon>Eurotatoria</taxon>
        <taxon>Bdelloidea</taxon>
        <taxon>Adinetida</taxon>
        <taxon>Adinetidae</taxon>
        <taxon>Adineta</taxon>
    </lineage>
</organism>
<evidence type="ECO:0000313" key="3">
    <source>
        <dbReference type="EMBL" id="CAF1009144.1"/>
    </source>
</evidence>
<dbReference type="GO" id="GO:0005634">
    <property type="term" value="C:nucleus"/>
    <property type="evidence" value="ECO:0007669"/>
    <property type="project" value="TreeGrafter"/>
</dbReference>
<evidence type="ECO:0000313" key="5">
    <source>
        <dbReference type="Proteomes" id="UP000663852"/>
    </source>
</evidence>
<dbReference type="SUPFAM" id="SSF47769">
    <property type="entry name" value="SAM/Pointed domain"/>
    <property type="match status" value="1"/>
</dbReference>
<dbReference type="GO" id="GO:0045892">
    <property type="term" value="P:negative regulation of DNA-templated transcription"/>
    <property type="evidence" value="ECO:0007669"/>
    <property type="project" value="TreeGrafter"/>
</dbReference>
<proteinExistence type="predicted"/>
<evidence type="ECO:0000313" key="4">
    <source>
        <dbReference type="Proteomes" id="UP000663828"/>
    </source>
</evidence>
<dbReference type="OrthoDB" id="2390104at2759"/>
<dbReference type="EMBL" id="CAJNOR010000795">
    <property type="protein sequence ID" value="CAF1009144.1"/>
    <property type="molecule type" value="Genomic_DNA"/>
</dbReference>
<dbReference type="InterPro" id="IPR013761">
    <property type="entry name" value="SAM/pointed_sf"/>
</dbReference>
<keyword evidence="4" id="KW-1185">Reference proteome</keyword>
<dbReference type="AlphaFoldDB" id="A0A813UKY7"/>
<dbReference type="Proteomes" id="UP000663828">
    <property type="component" value="Unassembled WGS sequence"/>
</dbReference>
<reference evidence="2" key="1">
    <citation type="submission" date="2021-02" db="EMBL/GenBank/DDBJ databases">
        <authorList>
            <person name="Nowell W R."/>
        </authorList>
    </citation>
    <scope>NUCLEOTIDE SEQUENCE</scope>
</reference>
<evidence type="ECO:0000259" key="1">
    <source>
        <dbReference type="PROSITE" id="PS50105"/>
    </source>
</evidence>
<dbReference type="Pfam" id="PF00536">
    <property type="entry name" value="SAM_1"/>
    <property type="match status" value="1"/>
</dbReference>
<dbReference type="PROSITE" id="PS50105">
    <property type="entry name" value="SAM_DOMAIN"/>
    <property type="match status" value="1"/>
</dbReference>
<dbReference type="InterPro" id="IPR050548">
    <property type="entry name" value="PcG_chromatin_remod_factors"/>
</dbReference>
<gene>
    <name evidence="2" type="ORF">EDS130_LOCUS6196</name>
    <name evidence="3" type="ORF">XAT740_LOCUS13624</name>
</gene>
<dbReference type="PANTHER" id="PTHR12247:SF131">
    <property type="entry name" value="LD05287P"/>
    <property type="match status" value="1"/>
</dbReference>
<evidence type="ECO:0000313" key="2">
    <source>
        <dbReference type="EMBL" id="CAF0828133.1"/>
    </source>
</evidence>
<dbReference type="EMBL" id="CAJNOJ010000018">
    <property type="protein sequence ID" value="CAF0828133.1"/>
    <property type="molecule type" value="Genomic_DNA"/>
</dbReference>
<protein>
    <recommendedName>
        <fullName evidence="1">SAM domain-containing protein</fullName>
    </recommendedName>
</protein>
<accession>A0A813UKY7</accession>
<dbReference type="Proteomes" id="UP000663852">
    <property type="component" value="Unassembled WGS sequence"/>
</dbReference>
<name>A0A813UKY7_ADIRI</name>
<dbReference type="Gene3D" id="1.10.150.50">
    <property type="entry name" value="Transcription Factor, Ets-1"/>
    <property type="match status" value="1"/>
</dbReference>
<dbReference type="GO" id="GO:0003682">
    <property type="term" value="F:chromatin binding"/>
    <property type="evidence" value="ECO:0007669"/>
    <property type="project" value="TreeGrafter"/>
</dbReference>
<feature type="domain" description="SAM" evidence="1">
    <location>
        <begin position="217"/>
        <end position="281"/>
    </location>
</feature>
<dbReference type="PANTHER" id="PTHR12247">
    <property type="entry name" value="POLYCOMB GROUP PROTEIN"/>
    <property type="match status" value="1"/>
</dbReference>
<comment type="caution">
    <text evidence="2">The sequence shown here is derived from an EMBL/GenBank/DDBJ whole genome shotgun (WGS) entry which is preliminary data.</text>
</comment>
<dbReference type="GO" id="GO:0042393">
    <property type="term" value="F:histone binding"/>
    <property type="evidence" value="ECO:0007669"/>
    <property type="project" value="TreeGrafter"/>
</dbReference>
<dbReference type="SMART" id="SM00454">
    <property type="entry name" value="SAM"/>
    <property type="match status" value="1"/>
</dbReference>